<dbReference type="PROSITE" id="PS50234">
    <property type="entry name" value="VWFA"/>
    <property type="match status" value="1"/>
</dbReference>
<feature type="transmembrane region" description="Helical" evidence="2">
    <location>
        <begin position="996"/>
        <end position="1013"/>
    </location>
</feature>
<dbReference type="InterPro" id="IPR049319">
    <property type="entry name" value="GBS104-like_Ig"/>
</dbReference>
<evidence type="ECO:0000313" key="6">
    <source>
        <dbReference type="Proteomes" id="UP000516280"/>
    </source>
</evidence>
<keyword evidence="2" id="KW-0812">Transmembrane</keyword>
<dbReference type="Pfam" id="PF21426">
    <property type="entry name" value="GBS104-like_Ig"/>
    <property type="match status" value="1"/>
</dbReference>
<dbReference type="Gene3D" id="2.60.40.2110">
    <property type="match status" value="1"/>
</dbReference>
<feature type="compositionally biased region" description="Low complexity" evidence="1">
    <location>
        <begin position="170"/>
        <end position="200"/>
    </location>
</feature>
<dbReference type="AlphaFoldDB" id="A0A7L4WF78"/>
<dbReference type="SMART" id="SM00327">
    <property type="entry name" value="VWA"/>
    <property type="match status" value="1"/>
</dbReference>
<reference evidence="5 6" key="1">
    <citation type="submission" date="2016-09" db="EMBL/GenBank/DDBJ databases">
        <title>Lactic acid bacteria from MAP meat Genome sequencing and assembly.</title>
        <authorList>
            <person name="Behr J."/>
            <person name="Hilgarth M."/>
            <person name="Vogel R.F."/>
        </authorList>
    </citation>
    <scope>NUCLEOTIDE SEQUENCE [LARGE SCALE GENOMIC DNA]</scope>
    <source>
        <strain evidence="5 6">TMW21615</strain>
    </source>
</reference>
<dbReference type="Gene3D" id="2.60.40.1140">
    <property type="entry name" value="Collagen-binding surface protein Cna, B-type domain"/>
    <property type="match status" value="1"/>
</dbReference>
<name>A0A7L4WF78_9LACT</name>
<evidence type="ECO:0000256" key="3">
    <source>
        <dbReference type="SAM" id="SignalP"/>
    </source>
</evidence>
<keyword evidence="2" id="KW-0472">Membrane</keyword>
<feature type="domain" description="VWFA" evidence="4">
    <location>
        <begin position="336"/>
        <end position="459"/>
    </location>
</feature>
<dbReference type="Gene3D" id="3.40.50.410">
    <property type="entry name" value="von Willebrand factor, type A domain"/>
    <property type="match status" value="1"/>
</dbReference>
<gene>
    <name evidence="5" type="ORF">BHS01_08630</name>
</gene>
<feature type="chain" id="PRO_5039709069" description="VWFA domain-containing protein" evidence="3">
    <location>
        <begin position="26"/>
        <end position="1245"/>
    </location>
</feature>
<dbReference type="InterPro" id="IPR002035">
    <property type="entry name" value="VWF_A"/>
</dbReference>
<dbReference type="InterPro" id="IPR041033">
    <property type="entry name" value="SpaA_PFL_dom_1"/>
</dbReference>
<feature type="transmembrane region" description="Helical" evidence="2">
    <location>
        <begin position="1221"/>
        <end position="1238"/>
    </location>
</feature>
<keyword evidence="2" id="KW-1133">Transmembrane helix</keyword>
<dbReference type="Gene3D" id="2.60.40.10">
    <property type="entry name" value="Immunoglobulins"/>
    <property type="match status" value="2"/>
</dbReference>
<dbReference type="KEGG" id="lpaa:BHS01_08630"/>
<dbReference type="RefSeq" id="WP_109834038.1">
    <property type="nucleotide sequence ID" value="NZ_CP017195.1"/>
</dbReference>
<dbReference type="InterPro" id="IPR032364">
    <property type="entry name" value="GramPos_pilinD1_N"/>
</dbReference>
<feature type="signal peptide" evidence="3">
    <location>
        <begin position="1"/>
        <end position="25"/>
    </location>
</feature>
<evidence type="ECO:0000256" key="2">
    <source>
        <dbReference type="SAM" id="Phobius"/>
    </source>
</evidence>
<proteinExistence type="predicted"/>
<evidence type="ECO:0000313" key="5">
    <source>
        <dbReference type="EMBL" id="QDJ28584.1"/>
    </source>
</evidence>
<dbReference type="Pfam" id="PF13519">
    <property type="entry name" value="VWA_2"/>
    <property type="match status" value="1"/>
</dbReference>
<feature type="region of interest" description="Disordered" evidence="1">
    <location>
        <begin position="170"/>
        <end position="205"/>
    </location>
</feature>
<dbReference type="SUPFAM" id="SSF49478">
    <property type="entry name" value="Cna protein B-type domain"/>
    <property type="match status" value="2"/>
</dbReference>
<dbReference type="InterPro" id="IPR013783">
    <property type="entry name" value="Ig-like_fold"/>
</dbReference>
<keyword evidence="3" id="KW-0732">Signal</keyword>
<dbReference type="Proteomes" id="UP000516280">
    <property type="component" value="Chromosome"/>
</dbReference>
<protein>
    <recommendedName>
        <fullName evidence="4">VWFA domain-containing protein</fullName>
    </recommendedName>
</protein>
<dbReference type="InterPro" id="IPR036465">
    <property type="entry name" value="vWFA_dom_sf"/>
</dbReference>
<dbReference type="EMBL" id="CP017195">
    <property type="protein sequence ID" value="QDJ28584.1"/>
    <property type="molecule type" value="Genomic_DNA"/>
</dbReference>
<evidence type="ECO:0000259" key="4">
    <source>
        <dbReference type="PROSITE" id="PS50234"/>
    </source>
</evidence>
<organism evidence="5 6">
    <name type="scientific">Pseudolactococcus paracarnosus</name>
    <dbReference type="NCBI Taxonomy" id="2749962"/>
    <lineage>
        <taxon>Bacteria</taxon>
        <taxon>Bacillati</taxon>
        <taxon>Bacillota</taxon>
        <taxon>Bacilli</taxon>
        <taxon>Lactobacillales</taxon>
        <taxon>Streptococcaceae</taxon>
        <taxon>Pseudolactococcus</taxon>
    </lineage>
</organism>
<accession>A0A7L4WF78</accession>
<dbReference type="Pfam" id="PF16555">
    <property type="entry name" value="GramPos_pilinD1"/>
    <property type="match status" value="1"/>
</dbReference>
<dbReference type="Pfam" id="PF17802">
    <property type="entry name" value="SpaA"/>
    <property type="match status" value="1"/>
</dbReference>
<evidence type="ECO:0000256" key="1">
    <source>
        <dbReference type="SAM" id="MobiDB-lite"/>
    </source>
</evidence>
<dbReference type="SUPFAM" id="SSF53300">
    <property type="entry name" value="vWA-like"/>
    <property type="match status" value="1"/>
</dbReference>
<feature type="transmembrane region" description="Helical" evidence="2">
    <location>
        <begin position="954"/>
        <end position="975"/>
    </location>
</feature>
<sequence>MKKKWAVSLSLLVLLLSLLPSIWQTYTVVAETLEPPGTKLITQEDLTVVSSVVATQQDNTWEVHYRFKASQTNEKRRLKFQFLNAQHQPIKVQAEKDWSVNEANQLIGTFKTNDEGTVKLVTAKETATVYLKVQADSRVTTNGKEEDKQDILSQDIAKVYQLPIPEAVKASDSSASMPSSNNSETVASSQVSDSKTSTSAVEADATENSLGSNALLARTDASLSNALGANVPYQNIAPDYQTDTTGTFPRNNWIPTGNQTVINHQGRKVGATDWDKNTSWDGNPFDKTNSYIEYGGTTGNPDFAIRKYAKETATPGLYDVYLNVKGNKQIKSKPMDIVLVVDMSGSMNASVNGGSDRVGAVQKGVANFIKTIQKDKNIADNVRVGLVGFSRPGAISDLGYLTVNMASVSSPELEGKIEELLSNTFTGGTFTQLGIRQGTSMLMNDKSSNSKSMILLTDGVPTFSNQVTSATVIDGSIVGKTFNDKNIDYPSNTSRFTQLFNSKFANNYNFTYNTDKNGYYYTVGGNRIQDTWAATLGEAKITKDFGIKLHALGIQVGADTYNNGSIYLSDADVKAKMASLASSELGKTLYKSVEDPIGVQTYLEDQAKNVVSSFNTIVNGSISDPLGQQFVYEGKPDIQSVGSVKIDKNILEDNLKVADRKLSLANLNLGSGQEVQIHYQVRLNTETNDFVPNKWYQMNGPTTLVPNNNSPSNTVDFAVPSAKGPGTTLKFTKNWVEYDGVKTSRPSNVTYEVTRSSSVDQNAWKKGYITVEGNTTQDSWTKSTQQLALKAGDPVSVSLPVYNTNGVAFNYAVTAEATVPGYDSQINGLTVTNTKQFKPLTLAVTKTDSGGKKITGATFKLVDGKGNAITGTVDAAGSLFTYTNLKAGSYTLTEVKAPDGYVGLKNPIAIVISDKGTVTVDSQSAVVDNNTIQLSVKNQQKGLLPATGGSGRTGYWITGAILFSVMVLLALFYFLRRRQLLNKQSAKKSAKLSGSILVVLLTLPLGLGLVTPVKAATPEQPISFVLHKRVFKDSERLKTRENTGLPISPTGSADKDLVDGSITYGLNGVTFQVFDATQYVTDNLAKMSKSDLLKHVTNSDKDTLISELSPYQSKIGELITKADAGEDGVARLTVNPTSASSAYLFIEMKLDPSDVNRVKMTATPMLVILPVENPIEKGTNLTTIHLYPKNTQIKVTTPPTLPPTKPKKPLPILPQTGEAKAVMGILGVLILGAVVLLWQKQTRTK</sequence>